<dbReference type="InterPro" id="IPR020053">
    <property type="entry name" value="Ribosome-bd_factorA_CS"/>
</dbReference>
<organism evidence="3 4">
    <name type="scientific">Desulfomonile tiedjei</name>
    <dbReference type="NCBI Taxonomy" id="2358"/>
    <lineage>
        <taxon>Bacteria</taxon>
        <taxon>Pseudomonadati</taxon>
        <taxon>Thermodesulfobacteriota</taxon>
        <taxon>Desulfomonilia</taxon>
        <taxon>Desulfomonilales</taxon>
        <taxon>Desulfomonilaceae</taxon>
        <taxon>Desulfomonile</taxon>
    </lineage>
</organism>
<reference evidence="3" key="1">
    <citation type="submission" date="2020-07" db="EMBL/GenBank/DDBJ databases">
        <title>Huge and variable diversity of episymbiotic CPR bacteria and DPANN archaea in groundwater ecosystems.</title>
        <authorList>
            <person name="He C.Y."/>
            <person name="Keren R."/>
            <person name="Whittaker M."/>
            <person name="Farag I.F."/>
            <person name="Doudna J."/>
            <person name="Cate J.H.D."/>
            <person name="Banfield J.F."/>
        </authorList>
    </citation>
    <scope>NUCLEOTIDE SEQUENCE</scope>
    <source>
        <strain evidence="3">NC_groundwater_1664_Pr3_B-0.1um_52_9</strain>
    </source>
</reference>
<dbReference type="EMBL" id="JACRDE010000468">
    <property type="protein sequence ID" value="MBI5251376.1"/>
    <property type="molecule type" value="Genomic_DNA"/>
</dbReference>
<dbReference type="NCBIfam" id="TIGR00082">
    <property type="entry name" value="rbfA"/>
    <property type="match status" value="1"/>
</dbReference>
<comment type="caution">
    <text evidence="3">The sequence shown here is derived from an EMBL/GenBank/DDBJ whole genome shotgun (WGS) entry which is preliminary data.</text>
</comment>
<evidence type="ECO:0000256" key="2">
    <source>
        <dbReference type="HAMAP-Rule" id="MF_00003"/>
    </source>
</evidence>
<evidence type="ECO:0000256" key="1">
    <source>
        <dbReference type="ARBA" id="ARBA00022517"/>
    </source>
</evidence>
<dbReference type="InterPro" id="IPR000238">
    <property type="entry name" value="RbfA"/>
</dbReference>
<dbReference type="PANTHER" id="PTHR33515">
    <property type="entry name" value="RIBOSOME-BINDING FACTOR A, CHLOROPLASTIC-RELATED"/>
    <property type="match status" value="1"/>
</dbReference>
<dbReference type="HAMAP" id="MF_00003">
    <property type="entry name" value="RbfA"/>
    <property type="match status" value="1"/>
</dbReference>
<dbReference type="GO" id="GO:0030490">
    <property type="term" value="P:maturation of SSU-rRNA"/>
    <property type="evidence" value="ECO:0007669"/>
    <property type="project" value="UniProtKB-UniRule"/>
</dbReference>
<dbReference type="InterPro" id="IPR015946">
    <property type="entry name" value="KH_dom-like_a/b"/>
</dbReference>
<dbReference type="PROSITE" id="PS01319">
    <property type="entry name" value="RBFA"/>
    <property type="match status" value="1"/>
</dbReference>
<proteinExistence type="inferred from homology"/>
<accession>A0A9D6V3F5</accession>
<dbReference type="Gene3D" id="3.30.300.20">
    <property type="match status" value="1"/>
</dbReference>
<sequence length="116" mass="13385">MTQHRIHRVAELLRQAISDIVVYRIKDPRVQGITITDVQMSSDLKSARVYFSSLADGRAEFHLQGLTAAEGFIRRQLRLELDLKYIPALAFFYDTSFDNFDRINKILKNIGPSENE</sequence>
<dbReference type="PANTHER" id="PTHR33515:SF1">
    <property type="entry name" value="RIBOSOME-BINDING FACTOR A, CHLOROPLASTIC-RELATED"/>
    <property type="match status" value="1"/>
</dbReference>
<dbReference type="InterPro" id="IPR023799">
    <property type="entry name" value="RbfA_dom_sf"/>
</dbReference>
<dbReference type="AlphaFoldDB" id="A0A9D6V3F5"/>
<dbReference type="Proteomes" id="UP000807825">
    <property type="component" value="Unassembled WGS sequence"/>
</dbReference>
<dbReference type="Pfam" id="PF02033">
    <property type="entry name" value="RBFA"/>
    <property type="match status" value="1"/>
</dbReference>
<dbReference type="GO" id="GO:0043024">
    <property type="term" value="F:ribosomal small subunit binding"/>
    <property type="evidence" value="ECO:0007669"/>
    <property type="project" value="TreeGrafter"/>
</dbReference>
<name>A0A9D6V3F5_9BACT</name>
<dbReference type="SUPFAM" id="SSF89919">
    <property type="entry name" value="Ribosome-binding factor A, RbfA"/>
    <property type="match status" value="1"/>
</dbReference>
<comment type="similarity">
    <text evidence="2">Belongs to the RbfA family.</text>
</comment>
<protein>
    <recommendedName>
        <fullName evidence="2">Ribosome-binding factor A</fullName>
    </recommendedName>
</protein>
<keyword evidence="2" id="KW-0963">Cytoplasm</keyword>
<evidence type="ECO:0000313" key="4">
    <source>
        <dbReference type="Proteomes" id="UP000807825"/>
    </source>
</evidence>
<comment type="subunit">
    <text evidence="2">Monomer. Binds 30S ribosomal subunits, but not 50S ribosomal subunits or 70S ribosomes.</text>
</comment>
<keyword evidence="1 2" id="KW-0690">Ribosome biogenesis</keyword>
<comment type="function">
    <text evidence="2">One of several proteins that assist in the late maturation steps of the functional core of the 30S ribosomal subunit. Associates with free 30S ribosomal subunits (but not with 30S subunits that are part of 70S ribosomes or polysomes). Required for efficient processing of 16S rRNA. May interact with the 5'-terminal helix region of 16S rRNA.</text>
</comment>
<comment type="subcellular location">
    <subcellularLocation>
        <location evidence="2">Cytoplasm</location>
    </subcellularLocation>
</comment>
<gene>
    <name evidence="2 3" type="primary">rbfA</name>
    <name evidence="3" type="ORF">HY912_17950</name>
</gene>
<dbReference type="GO" id="GO:0005829">
    <property type="term" value="C:cytosol"/>
    <property type="evidence" value="ECO:0007669"/>
    <property type="project" value="TreeGrafter"/>
</dbReference>
<evidence type="ECO:0000313" key="3">
    <source>
        <dbReference type="EMBL" id="MBI5251376.1"/>
    </source>
</evidence>